<gene>
    <name evidence="2" type="ORF">HYPSUDRAFT_205139</name>
</gene>
<feature type="region of interest" description="Disordered" evidence="1">
    <location>
        <begin position="1"/>
        <end position="70"/>
    </location>
</feature>
<protein>
    <submittedName>
        <fullName evidence="2">Uncharacterized protein</fullName>
    </submittedName>
</protein>
<evidence type="ECO:0000313" key="2">
    <source>
        <dbReference type="EMBL" id="KJA18776.1"/>
    </source>
</evidence>
<sequence length="132" mass="14124">MPVPGHARARDAHPPSAPSRIPAHSGASRGLVPAQRPGRQCTAQTGACISPRARQPLLSGTGRPERTPARVPALARSIDAALHCTRARPTAVAQRARGMARRARTRGWGSAGFITPYPARGRYVFRVWHSLA</sequence>
<keyword evidence="3" id="KW-1185">Reference proteome</keyword>
<organism evidence="2 3">
    <name type="scientific">Hypholoma sublateritium (strain FD-334 SS-4)</name>
    <dbReference type="NCBI Taxonomy" id="945553"/>
    <lineage>
        <taxon>Eukaryota</taxon>
        <taxon>Fungi</taxon>
        <taxon>Dikarya</taxon>
        <taxon>Basidiomycota</taxon>
        <taxon>Agaricomycotina</taxon>
        <taxon>Agaricomycetes</taxon>
        <taxon>Agaricomycetidae</taxon>
        <taxon>Agaricales</taxon>
        <taxon>Agaricineae</taxon>
        <taxon>Strophariaceae</taxon>
        <taxon>Hypholoma</taxon>
    </lineage>
</organism>
<dbReference type="EMBL" id="KN817585">
    <property type="protein sequence ID" value="KJA18776.1"/>
    <property type="molecule type" value="Genomic_DNA"/>
</dbReference>
<evidence type="ECO:0000313" key="3">
    <source>
        <dbReference type="Proteomes" id="UP000054270"/>
    </source>
</evidence>
<evidence type="ECO:0000256" key="1">
    <source>
        <dbReference type="SAM" id="MobiDB-lite"/>
    </source>
</evidence>
<dbReference type="AlphaFoldDB" id="A0A0D2NPT9"/>
<reference evidence="3" key="1">
    <citation type="submission" date="2014-04" db="EMBL/GenBank/DDBJ databases">
        <title>Evolutionary Origins and Diversification of the Mycorrhizal Mutualists.</title>
        <authorList>
            <consortium name="DOE Joint Genome Institute"/>
            <consortium name="Mycorrhizal Genomics Consortium"/>
            <person name="Kohler A."/>
            <person name="Kuo A."/>
            <person name="Nagy L.G."/>
            <person name="Floudas D."/>
            <person name="Copeland A."/>
            <person name="Barry K.W."/>
            <person name="Cichocki N."/>
            <person name="Veneault-Fourrey C."/>
            <person name="LaButti K."/>
            <person name="Lindquist E.A."/>
            <person name="Lipzen A."/>
            <person name="Lundell T."/>
            <person name="Morin E."/>
            <person name="Murat C."/>
            <person name="Riley R."/>
            <person name="Ohm R."/>
            <person name="Sun H."/>
            <person name="Tunlid A."/>
            <person name="Henrissat B."/>
            <person name="Grigoriev I.V."/>
            <person name="Hibbett D.S."/>
            <person name="Martin F."/>
        </authorList>
    </citation>
    <scope>NUCLEOTIDE SEQUENCE [LARGE SCALE GENOMIC DNA]</scope>
    <source>
        <strain evidence="3">FD-334 SS-4</strain>
    </source>
</reference>
<dbReference type="Proteomes" id="UP000054270">
    <property type="component" value="Unassembled WGS sequence"/>
</dbReference>
<name>A0A0D2NPT9_HYPSF</name>
<proteinExistence type="predicted"/>
<accession>A0A0D2NPT9</accession>